<dbReference type="HOGENOM" id="CLU_3288641_0_0_10"/>
<sequence>MQEATLWPHLNRTIYPKLFHKKAGYSVWNNPLSPVCKIKS</sequence>
<reference evidence="1 2" key="1">
    <citation type="journal article" date="2009" name="Stand. Genomic Sci.">
        <title>Complete genome sequence of Dyadobacter fermentans type strain (NS114).</title>
        <authorList>
            <person name="Lang E."/>
            <person name="Lapidus A."/>
            <person name="Chertkov O."/>
            <person name="Brettin T."/>
            <person name="Detter J.C."/>
            <person name="Han C."/>
            <person name="Copeland A."/>
            <person name="Glavina Del Rio T."/>
            <person name="Nolan M."/>
            <person name="Chen F."/>
            <person name="Lucas S."/>
            <person name="Tice H."/>
            <person name="Cheng J.F."/>
            <person name="Land M."/>
            <person name="Hauser L."/>
            <person name="Chang Y.J."/>
            <person name="Jeffries C.D."/>
            <person name="Kopitz M."/>
            <person name="Bruce D."/>
            <person name="Goodwin L."/>
            <person name="Pitluck S."/>
            <person name="Ovchinnikova G."/>
            <person name="Pati A."/>
            <person name="Ivanova N."/>
            <person name="Mavrommatis K."/>
            <person name="Chen A."/>
            <person name="Palaniappan K."/>
            <person name="Chain P."/>
            <person name="Bristow J."/>
            <person name="Eisen J.A."/>
            <person name="Markowitz V."/>
            <person name="Hugenholtz P."/>
            <person name="Goker M."/>
            <person name="Rohde M."/>
            <person name="Kyrpides N.C."/>
            <person name="Klenk H.P."/>
        </authorList>
    </citation>
    <scope>NUCLEOTIDE SEQUENCE [LARGE SCALE GENOMIC DNA]</scope>
    <source>
        <strain evidence="2">ATCC 700827 / DSM 18053 / CIP 107007 / KCTC 52180 / NS114</strain>
    </source>
</reference>
<dbReference type="Proteomes" id="UP000002011">
    <property type="component" value="Chromosome"/>
</dbReference>
<gene>
    <name evidence="1" type="ordered locus">Dfer_3507</name>
</gene>
<evidence type="ECO:0000313" key="1">
    <source>
        <dbReference type="EMBL" id="ACT94716.1"/>
    </source>
</evidence>
<organism evidence="1 2">
    <name type="scientific">Dyadobacter fermentans (strain ATCC 700827 / DSM 18053 / CIP 107007 / KCTC 52180 / NS114)</name>
    <dbReference type="NCBI Taxonomy" id="471854"/>
    <lineage>
        <taxon>Bacteria</taxon>
        <taxon>Pseudomonadati</taxon>
        <taxon>Bacteroidota</taxon>
        <taxon>Cytophagia</taxon>
        <taxon>Cytophagales</taxon>
        <taxon>Spirosomataceae</taxon>
        <taxon>Dyadobacter</taxon>
    </lineage>
</organism>
<proteinExistence type="predicted"/>
<dbReference type="EMBL" id="CP001619">
    <property type="protein sequence ID" value="ACT94716.1"/>
    <property type="molecule type" value="Genomic_DNA"/>
</dbReference>
<accession>C6VTU8</accession>
<protein>
    <submittedName>
        <fullName evidence="1">Uncharacterized protein</fullName>
    </submittedName>
</protein>
<dbReference type="KEGG" id="dfe:Dfer_3507"/>
<keyword evidence="2" id="KW-1185">Reference proteome</keyword>
<dbReference type="AlphaFoldDB" id="C6VTU8"/>
<name>C6VTU8_DYAFD</name>
<evidence type="ECO:0000313" key="2">
    <source>
        <dbReference type="Proteomes" id="UP000002011"/>
    </source>
</evidence>